<dbReference type="EMBL" id="CAKKNE010000003">
    <property type="protein sequence ID" value="CAH0370576.1"/>
    <property type="molecule type" value="Genomic_DNA"/>
</dbReference>
<dbReference type="GO" id="GO:0000408">
    <property type="term" value="C:EKC/KEOPS complex"/>
    <property type="evidence" value="ECO:0007669"/>
    <property type="project" value="TreeGrafter"/>
</dbReference>
<dbReference type="SUPFAM" id="SSF143870">
    <property type="entry name" value="PF0523-like"/>
    <property type="match status" value="1"/>
</dbReference>
<evidence type="ECO:0000256" key="4">
    <source>
        <dbReference type="ARBA" id="ARBA00023242"/>
    </source>
</evidence>
<evidence type="ECO:0000256" key="3">
    <source>
        <dbReference type="ARBA" id="ARBA00022694"/>
    </source>
</evidence>
<proteinExistence type="inferred from homology"/>
<dbReference type="OrthoDB" id="329139at2759"/>
<dbReference type="GO" id="GO:0005829">
    <property type="term" value="C:cytosol"/>
    <property type="evidence" value="ECO:0007669"/>
    <property type="project" value="TreeGrafter"/>
</dbReference>
<evidence type="ECO:0000256" key="5">
    <source>
        <dbReference type="RuleBase" id="RU004398"/>
    </source>
</evidence>
<dbReference type="InterPro" id="IPR013926">
    <property type="entry name" value="CGI121/TPRKB"/>
</dbReference>
<keyword evidence="8" id="KW-1185">Reference proteome</keyword>
<gene>
    <name evidence="6" type="ORF">PCAL00307_LOCUS22444</name>
    <name evidence="7" type="ORF">PECAL_3P04720</name>
</gene>
<reference evidence="7" key="2">
    <citation type="submission" date="2021-11" db="EMBL/GenBank/DDBJ databases">
        <authorList>
            <consortium name="Genoscope - CEA"/>
            <person name="William W."/>
        </authorList>
    </citation>
    <scope>NUCLEOTIDE SEQUENCE</scope>
</reference>
<keyword evidence="3" id="KW-0819">tRNA processing</keyword>
<protein>
    <recommendedName>
        <fullName evidence="9">EKC/KEOPS complex subunit CGI121</fullName>
    </recommendedName>
</protein>
<accession>A0A7S4A8M5</accession>
<dbReference type="EMBL" id="HBIW01026003">
    <property type="protein sequence ID" value="CAE0706993.1"/>
    <property type="molecule type" value="Transcribed_RNA"/>
</dbReference>
<dbReference type="GO" id="GO:0002949">
    <property type="term" value="P:tRNA threonylcarbamoyladenosine modification"/>
    <property type="evidence" value="ECO:0007669"/>
    <property type="project" value="TreeGrafter"/>
</dbReference>
<dbReference type="Gene3D" id="3.30.2380.10">
    <property type="entry name" value="CGI121/TPRKB"/>
    <property type="match status" value="1"/>
</dbReference>
<evidence type="ECO:0000256" key="1">
    <source>
        <dbReference type="ARBA" id="ARBA00004123"/>
    </source>
</evidence>
<evidence type="ECO:0000313" key="6">
    <source>
        <dbReference type="EMBL" id="CAE0706993.1"/>
    </source>
</evidence>
<evidence type="ECO:0000313" key="7">
    <source>
        <dbReference type="EMBL" id="CAH0370576.1"/>
    </source>
</evidence>
<comment type="similarity">
    <text evidence="2 5">Belongs to the CGI121/TPRKB family.</text>
</comment>
<dbReference type="AlphaFoldDB" id="A0A7S4A8M5"/>
<evidence type="ECO:0008006" key="9">
    <source>
        <dbReference type="Google" id="ProtNLM"/>
    </source>
</evidence>
<evidence type="ECO:0000313" key="8">
    <source>
        <dbReference type="Proteomes" id="UP000789595"/>
    </source>
</evidence>
<dbReference type="GO" id="GO:0005634">
    <property type="term" value="C:nucleus"/>
    <property type="evidence" value="ECO:0007669"/>
    <property type="project" value="UniProtKB-SubCell"/>
</dbReference>
<evidence type="ECO:0000256" key="2">
    <source>
        <dbReference type="ARBA" id="ARBA00005546"/>
    </source>
</evidence>
<organism evidence="6">
    <name type="scientific">Pelagomonas calceolata</name>
    <dbReference type="NCBI Taxonomy" id="35677"/>
    <lineage>
        <taxon>Eukaryota</taxon>
        <taxon>Sar</taxon>
        <taxon>Stramenopiles</taxon>
        <taxon>Ochrophyta</taxon>
        <taxon>Pelagophyceae</taxon>
        <taxon>Pelagomonadales</taxon>
        <taxon>Pelagomonadaceae</taxon>
        <taxon>Pelagomonas</taxon>
    </lineage>
</organism>
<reference evidence="6" key="1">
    <citation type="submission" date="2021-01" db="EMBL/GenBank/DDBJ databases">
        <authorList>
            <person name="Corre E."/>
            <person name="Pelletier E."/>
            <person name="Niang G."/>
            <person name="Scheremetjew M."/>
            <person name="Finn R."/>
            <person name="Kale V."/>
            <person name="Holt S."/>
            <person name="Cochrane G."/>
            <person name="Meng A."/>
            <person name="Brown T."/>
            <person name="Cohen L."/>
        </authorList>
    </citation>
    <scope>NUCLEOTIDE SEQUENCE</scope>
    <source>
        <strain evidence="6">CCMP1756</strain>
    </source>
</reference>
<dbReference type="PANTHER" id="PTHR15840:SF10">
    <property type="entry name" value="EKC_KEOPS COMPLEX SUBUNIT TPRKB"/>
    <property type="match status" value="1"/>
</dbReference>
<comment type="subcellular location">
    <subcellularLocation>
        <location evidence="1">Nucleus</location>
    </subcellularLocation>
</comment>
<dbReference type="Pfam" id="PF08617">
    <property type="entry name" value="CGI-121"/>
    <property type="match status" value="1"/>
</dbReference>
<sequence length="202" mass="21346">MADASDNASDDDGLLKNELYPDFNVRCALFEGVTNATELVAQCVQGDMTGDLALIDADRVVSVRVLRQAATNCARRAENKAAGRDYAVKSHDLPRGRTTGADLVYALAPSTSMGGAFRDVGASDATTRLLVCAVSSSVEEFRELVGRVDGRRVPLDALDARSDSAHEALVSRFGLSADERGDVERAVLTKLATKDLLKGGGG</sequence>
<dbReference type="PANTHER" id="PTHR15840">
    <property type="entry name" value="CGI-121 FAMILY MEMBER"/>
    <property type="match status" value="1"/>
</dbReference>
<dbReference type="Proteomes" id="UP000789595">
    <property type="component" value="Unassembled WGS sequence"/>
</dbReference>
<dbReference type="InterPro" id="IPR036504">
    <property type="entry name" value="CGI121/TPRKB_sf"/>
</dbReference>
<name>A0A7S4A8M5_9STRA</name>
<keyword evidence="4 5" id="KW-0539">Nucleus</keyword>